<dbReference type="PANTHER" id="PTHR46663">
    <property type="entry name" value="DIGUANYLATE CYCLASE DGCT-RELATED"/>
    <property type="match status" value="1"/>
</dbReference>
<dbReference type="RefSeq" id="WP_327618457.1">
    <property type="nucleotide sequence ID" value="NZ_JAYWTM010000011.1"/>
</dbReference>
<protein>
    <submittedName>
        <fullName evidence="4">Diguanylate cyclase</fullName>
        <ecNumber evidence="4">2.7.7.65</ecNumber>
    </submittedName>
</protein>
<keyword evidence="1" id="KW-0812">Transmembrane</keyword>
<dbReference type="EC" id="2.7.7.65" evidence="4"/>
<keyword evidence="1" id="KW-0472">Membrane</keyword>
<dbReference type="SMART" id="SM00267">
    <property type="entry name" value="GGDEF"/>
    <property type="match status" value="1"/>
</dbReference>
<comment type="caution">
    <text evidence="4">The sequence shown here is derived from an EMBL/GenBank/DDBJ whole genome shotgun (WGS) entry which is preliminary data.</text>
</comment>
<feature type="domain" description="GGDEF" evidence="3">
    <location>
        <begin position="281"/>
        <end position="409"/>
    </location>
</feature>
<dbReference type="CDD" id="cd01949">
    <property type="entry name" value="GGDEF"/>
    <property type="match status" value="1"/>
</dbReference>
<dbReference type="InterPro" id="IPR033417">
    <property type="entry name" value="CHASE8"/>
</dbReference>
<keyword evidence="4" id="KW-0808">Transferase</keyword>
<dbReference type="Gene3D" id="6.10.340.10">
    <property type="match status" value="1"/>
</dbReference>
<reference evidence="4 5" key="1">
    <citation type="journal article" date="2017" name="Int. J. Syst. Evol. Microbiol.">
        <title>Brenneria populi subsp. brevivirga subsp. nov. isolated from symptomatic bark of Populus x euramericana canker, and description of Brenneria populi subsp. populi subsp. nov.</title>
        <authorList>
            <person name="Zheng M.H."/>
            <person name="Piao C.G."/>
            <person name="Xue H."/>
            <person name="Guo M.W."/>
            <person name="Li Y."/>
        </authorList>
    </citation>
    <scope>NUCLEOTIDE SEQUENCE [LARGE SCALE GENOMIC DNA]</scope>
    <source>
        <strain evidence="4 5">D9-5</strain>
    </source>
</reference>
<proteinExistence type="predicted"/>
<organism evidence="4 5">
    <name type="scientific">Brenneria populi</name>
    <dbReference type="NCBI Taxonomy" id="1505588"/>
    <lineage>
        <taxon>Bacteria</taxon>
        <taxon>Pseudomonadati</taxon>
        <taxon>Pseudomonadota</taxon>
        <taxon>Gammaproteobacteria</taxon>
        <taxon>Enterobacterales</taxon>
        <taxon>Pectobacteriaceae</taxon>
        <taxon>Brenneria</taxon>
    </lineage>
</organism>
<dbReference type="SUPFAM" id="SSF55073">
    <property type="entry name" value="Nucleotide cyclase"/>
    <property type="match status" value="1"/>
</dbReference>
<dbReference type="PROSITE" id="PS50885">
    <property type="entry name" value="HAMP"/>
    <property type="match status" value="1"/>
</dbReference>
<dbReference type="GO" id="GO:0052621">
    <property type="term" value="F:diguanylate cyclase activity"/>
    <property type="evidence" value="ECO:0007669"/>
    <property type="project" value="UniProtKB-EC"/>
</dbReference>
<evidence type="ECO:0000313" key="5">
    <source>
        <dbReference type="Proteomes" id="UP001309705"/>
    </source>
</evidence>
<dbReference type="InterPro" id="IPR043128">
    <property type="entry name" value="Rev_trsase/Diguanyl_cyclase"/>
</dbReference>
<dbReference type="EMBL" id="JAYWTM010000011">
    <property type="protein sequence ID" value="MEC5343506.1"/>
    <property type="molecule type" value="Genomic_DNA"/>
</dbReference>
<evidence type="ECO:0000256" key="1">
    <source>
        <dbReference type="SAM" id="Phobius"/>
    </source>
</evidence>
<feature type="transmembrane region" description="Helical" evidence="1">
    <location>
        <begin position="20"/>
        <end position="40"/>
    </location>
</feature>
<sequence length="409" mass="45938">MNNKGIFTSHPARKITFRSALTRISAISIVITMTLSWMLITTASLISLKQYTEKSLQVLAYTLSQSVEAAVVFQDSLATKEILENLGRQGQFSVATVTDVQGRKLTEWRADNSYSTEYQDKAIIRWLFPHSVIQPIYHRGERVGDIEISGADATIKQFVYFSLIALTLCIILASVLAIFISRRLHNGLIFDLQNITDVVHDIRENRNFTRRAPAGKIVEIDTLSKDFNSLIEEIEHWQNQMLKENDSLLKRSRRDSLTGLANRAAFCGTLENLLRDKKSKSQIALLFIDCNDFKQVNDTYGHAAGDDVLVTIANRLLQCVGKASLPARLGGDEFALFIFSKTADRDLIDATIGKIEETMSEPIYLSDGTTIGMTLSIGVAIADNYSTLKSLMEEADKNMYLEKQRHRNN</sequence>
<dbReference type="NCBIfam" id="TIGR00254">
    <property type="entry name" value="GGDEF"/>
    <property type="match status" value="1"/>
</dbReference>
<dbReference type="Proteomes" id="UP001309705">
    <property type="component" value="Unassembled WGS sequence"/>
</dbReference>
<evidence type="ECO:0000259" key="3">
    <source>
        <dbReference type="PROSITE" id="PS50887"/>
    </source>
</evidence>
<evidence type="ECO:0000313" key="4">
    <source>
        <dbReference type="EMBL" id="MEC5343506.1"/>
    </source>
</evidence>
<dbReference type="InterPro" id="IPR029787">
    <property type="entry name" value="Nucleotide_cyclase"/>
</dbReference>
<dbReference type="InterPro" id="IPR052163">
    <property type="entry name" value="DGC-Regulatory_Protein"/>
</dbReference>
<dbReference type="PANTHER" id="PTHR46663:SF2">
    <property type="entry name" value="GGDEF DOMAIN-CONTAINING PROTEIN"/>
    <property type="match status" value="1"/>
</dbReference>
<name>A0ABU6JTB3_9GAMM</name>
<accession>A0ABU6JTB3</accession>
<keyword evidence="1" id="KW-1133">Transmembrane helix</keyword>
<dbReference type="Gene3D" id="3.30.70.270">
    <property type="match status" value="1"/>
</dbReference>
<dbReference type="PROSITE" id="PS50887">
    <property type="entry name" value="GGDEF"/>
    <property type="match status" value="1"/>
</dbReference>
<keyword evidence="5" id="KW-1185">Reference proteome</keyword>
<dbReference type="InterPro" id="IPR003660">
    <property type="entry name" value="HAMP_dom"/>
</dbReference>
<keyword evidence="4" id="KW-0548">Nucleotidyltransferase</keyword>
<feature type="transmembrane region" description="Helical" evidence="1">
    <location>
        <begin position="158"/>
        <end position="180"/>
    </location>
</feature>
<dbReference type="InterPro" id="IPR000160">
    <property type="entry name" value="GGDEF_dom"/>
</dbReference>
<dbReference type="Pfam" id="PF17152">
    <property type="entry name" value="CHASE8"/>
    <property type="match status" value="1"/>
</dbReference>
<gene>
    <name evidence="4" type="ORF">VSX58_12975</name>
</gene>
<dbReference type="Pfam" id="PF00990">
    <property type="entry name" value="GGDEF"/>
    <property type="match status" value="1"/>
</dbReference>
<feature type="domain" description="HAMP" evidence="2">
    <location>
        <begin position="186"/>
        <end position="239"/>
    </location>
</feature>
<evidence type="ECO:0000259" key="2">
    <source>
        <dbReference type="PROSITE" id="PS50885"/>
    </source>
</evidence>